<reference evidence="10 11" key="1">
    <citation type="journal article" date="2018" name="Sci. Rep.">
        <title>Comparative genomics provides insights into the lifestyle and reveals functional heterogeneity of dark septate endophytic fungi.</title>
        <authorList>
            <person name="Knapp D.G."/>
            <person name="Nemeth J.B."/>
            <person name="Barry K."/>
            <person name="Hainaut M."/>
            <person name="Henrissat B."/>
            <person name="Johnson J."/>
            <person name="Kuo A."/>
            <person name="Lim J.H.P."/>
            <person name="Lipzen A."/>
            <person name="Nolan M."/>
            <person name="Ohm R.A."/>
            <person name="Tamas L."/>
            <person name="Grigoriev I.V."/>
            <person name="Spatafora J.W."/>
            <person name="Nagy L.G."/>
            <person name="Kovacs G.M."/>
        </authorList>
    </citation>
    <scope>NUCLEOTIDE SEQUENCE [LARGE SCALE GENOMIC DNA]</scope>
    <source>
        <strain evidence="10 11">DSE2036</strain>
    </source>
</reference>
<keyword evidence="6" id="KW-0249">Electron transport</keyword>
<evidence type="ECO:0000256" key="1">
    <source>
        <dbReference type="ARBA" id="ARBA00004443"/>
    </source>
</evidence>
<evidence type="ECO:0000313" key="11">
    <source>
        <dbReference type="Proteomes" id="UP000244855"/>
    </source>
</evidence>
<proteinExistence type="inferred from homology"/>
<protein>
    <submittedName>
        <fullName evidence="10">Uncharacterized protein</fullName>
    </submittedName>
</protein>
<keyword evidence="5" id="KW-0999">Mitochondrion inner membrane</keyword>
<dbReference type="AlphaFoldDB" id="A0A2V1E1K6"/>
<accession>A0A2V1E1K6</accession>
<evidence type="ECO:0000256" key="8">
    <source>
        <dbReference type="ARBA" id="ARBA00023136"/>
    </source>
</evidence>
<dbReference type="PANTHER" id="PTHR12653:SF0">
    <property type="entry name" value="NADH DEHYDROGENASE [UBIQUINONE] 1 ALPHA SUBCOMPLEX SUBUNIT 5"/>
    <property type="match status" value="1"/>
</dbReference>
<comment type="similarity">
    <text evidence="2">Belongs to the complex I NDUFA5 subunit family.</text>
</comment>
<feature type="region of interest" description="Disordered" evidence="9">
    <location>
        <begin position="112"/>
        <end position="133"/>
    </location>
</feature>
<evidence type="ECO:0000256" key="5">
    <source>
        <dbReference type="ARBA" id="ARBA00022792"/>
    </source>
</evidence>
<dbReference type="PANTHER" id="PTHR12653">
    <property type="entry name" value="NADH-UBIQUINONE OXIDOREDUCTASE 13 KD-B SUBUNIT"/>
    <property type="match status" value="1"/>
</dbReference>
<dbReference type="GO" id="GO:0022904">
    <property type="term" value="P:respiratory electron transport chain"/>
    <property type="evidence" value="ECO:0007669"/>
    <property type="project" value="InterPro"/>
</dbReference>
<sequence>MRAAARLLASVRNGKFLEPGTPTGLTGLVTHPSPRSALLFHYNATLEKLKQIPESSVYRQSTEALTRHRLKIIEESKPAGWDDWIQRVQMQAADNPGVFRIVELSSGTHIRGPNVKELDPRDPNAAWDGERLPPFPEGVRTAAERRAWIRAMKGDVSYTPERAVSPVKVEPEPRFTEEAIAEIENKIGAGLIEEVIQVAEGEHQLVDAMIEAKVWEPLVEQAPEGQWSYHERLTHTSTQKP</sequence>
<evidence type="ECO:0000256" key="7">
    <source>
        <dbReference type="ARBA" id="ARBA00023128"/>
    </source>
</evidence>
<dbReference type="InterPro" id="IPR006806">
    <property type="entry name" value="NDUFA5"/>
</dbReference>
<keyword evidence="4" id="KW-0679">Respiratory chain</keyword>
<keyword evidence="8" id="KW-0472">Membrane</keyword>
<evidence type="ECO:0000256" key="9">
    <source>
        <dbReference type="SAM" id="MobiDB-lite"/>
    </source>
</evidence>
<dbReference type="OrthoDB" id="286811at2759"/>
<dbReference type="GO" id="GO:0005743">
    <property type="term" value="C:mitochondrial inner membrane"/>
    <property type="evidence" value="ECO:0007669"/>
    <property type="project" value="UniProtKB-SubCell"/>
</dbReference>
<name>A0A2V1E1K6_9PLEO</name>
<dbReference type="Pfam" id="PF04716">
    <property type="entry name" value="ETC_C1_NDUFA5"/>
    <property type="match status" value="1"/>
</dbReference>
<gene>
    <name evidence="10" type="ORF">DM02DRAFT_611483</name>
</gene>
<keyword evidence="7" id="KW-0496">Mitochondrion</keyword>
<organism evidence="10 11">
    <name type="scientific">Periconia macrospinosa</name>
    <dbReference type="NCBI Taxonomy" id="97972"/>
    <lineage>
        <taxon>Eukaryota</taxon>
        <taxon>Fungi</taxon>
        <taxon>Dikarya</taxon>
        <taxon>Ascomycota</taxon>
        <taxon>Pezizomycotina</taxon>
        <taxon>Dothideomycetes</taxon>
        <taxon>Pleosporomycetidae</taxon>
        <taxon>Pleosporales</taxon>
        <taxon>Massarineae</taxon>
        <taxon>Periconiaceae</taxon>
        <taxon>Periconia</taxon>
    </lineage>
</organism>
<dbReference type="EMBL" id="KZ805321">
    <property type="protein sequence ID" value="PVI04458.1"/>
    <property type="molecule type" value="Genomic_DNA"/>
</dbReference>
<evidence type="ECO:0000256" key="6">
    <source>
        <dbReference type="ARBA" id="ARBA00022982"/>
    </source>
</evidence>
<comment type="subcellular location">
    <subcellularLocation>
        <location evidence="1">Mitochondrion inner membrane</location>
        <topology evidence="1">Peripheral membrane protein</topology>
        <orientation evidence="1">Matrix side</orientation>
    </subcellularLocation>
</comment>
<keyword evidence="11" id="KW-1185">Reference proteome</keyword>
<evidence type="ECO:0000313" key="10">
    <source>
        <dbReference type="EMBL" id="PVI04458.1"/>
    </source>
</evidence>
<keyword evidence="3" id="KW-0813">Transport</keyword>
<dbReference type="STRING" id="97972.A0A2V1E1K6"/>
<evidence type="ECO:0000256" key="3">
    <source>
        <dbReference type="ARBA" id="ARBA00022448"/>
    </source>
</evidence>
<dbReference type="Proteomes" id="UP000244855">
    <property type="component" value="Unassembled WGS sequence"/>
</dbReference>
<evidence type="ECO:0000256" key="4">
    <source>
        <dbReference type="ARBA" id="ARBA00022660"/>
    </source>
</evidence>
<evidence type="ECO:0000256" key="2">
    <source>
        <dbReference type="ARBA" id="ARBA00010261"/>
    </source>
</evidence>